<evidence type="ECO:0000256" key="1">
    <source>
        <dbReference type="SAM" id="MobiDB-lite"/>
    </source>
</evidence>
<feature type="region of interest" description="Disordered" evidence="1">
    <location>
        <begin position="1"/>
        <end position="22"/>
    </location>
</feature>
<dbReference type="EMBL" id="CP061800">
    <property type="protein sequence ID" value="QTA93753.1"/>
    <property type="molecule type" value="Genomic_DNA"/>
</dbReference>
<gene>
    <name evidence="2" type="ORF">dnm_098580</name>
</gene>
<organism evidence="2 3">
    <name type="scientific">Desulfonema magnum</name>
    <dbReference type="NCBI Taxonomy" id="45655"/>
    <lineage>
        <taxon>Bacteria</taxon>
        <taxon>Pseudomonadati</taxon>
        <taxon>Thermodesulfobacteriota</taxon>
        <taxon>Desulfobacteria</taxon>
        <taxon>Desulfobacterales</taxon>
        <taxon>Desulfococcaceae</taxon>
        <taxon>Desulfonema</taxon>
    </lineage>
</organism>
<dbReference type="AlphaFoldDB" id="A0A975BZI3"/>
<name>A0A975BZI3_9BACT</name>
<keyword evidence="3" id="KW-1185">Reference proteome</keyword>
<dbReference type="Proteomes" id="UP000663722">
    <property type="component" value="Chromosome"/>
</dbReference>
<dbReference type="AntiFam" id="ANF00272">
    <property type="entry name" value="Translation of CRISPR region"/>
</dbReference>
<reference evidence="2" key="1">
    <citation type="journal article" date="2021" name="Microb. Physiol.">
        <title>Proteogenomic Insights into the Physiology of Marine, Sulfate-Reducing, Filamentous Desulfonema limicola and Desulfonema magnum.</title>
        <authorList>
            <person name="Schnaars V."/>
            <person name="Wohlbrand L."/>
            <person name="Scheve S."/>
            <person name="Hinrichs C."/>
            <person name="Reinhardt R."/>
            <person name="Rabus R."/>
        </authorList>
    </citation>
    <scope>NUCLEOTIDE SEQUENCE</scope>
    <source>
        <strain evidence="2">4be13</strain>
    </source>
</reference>
<feature type="compositionally biased region" description="Polar residues" evidence="1">
    <location>
        <begin position="1"/>
        <end position="20"/>
    </location>
</feature>
<accession>A0A975BZI3</accession>
<evidence type="ECO:0000313" key="2">
    <source>
        <dbReference type="EMBL" id="QTA93753.1"/>
    </source>
</evidence>
<dbReference type="KEGG" id="dmm:dnm_098580"/>
<evidence type="ECO:0000313" key="3">
    <source>
        <dbReference type="Proteomes" id="UP000663722"/>
    </source>
</evidence>
<protein>
    <submittedName>
        <fullName evidence="2">Uncharacterized protein</fullName>
    </submittedName>
</protein>
<sequence length="164" mass="17510">MRGATPSQPLLTHKAFQSTPPVRGATHLSPWIFPVDAGFNPRPPCGERPLLENKAVKRTGVSIHAPRAGSDSDEPTKSAVRGCFNPRPPCGERRPLFDATSATFSVSIHAPRAGSDGTKTYPAFSKDVSIHAPRAGSDRRVELFSSGAKVSIHAPRAGSDFLMI</sequence>
<proteinExistence type="predicted"/>
<feature type="region of interest" description="Disordered" evidence="1">
    <location>
        <begin position="61"/>
        <end position="91"/>
    </location>
</feature>